<dbReference type="RefSeq" id="WP_079574650.1">
    <property type="nucleotide sequence ID" value="NZ_FUZQ01000004.1"/>
</dbReference>
<dbReference type="InterPro" id="IPR017642">
    <property type="entry name" value="DNA_S_mod_DndB"/>
</dbReference>
<dbReference type="NCBIfam" id="NF041060">
    <property type="entry name" value="DpdB"/>
    <property type="match status" value="1"/>
</dbReference>
<reference evidence="1 2" key="1">
    <citation type="submission" date="2017-02" db="EMBL/GenBank/DDBJ databases">
        <authorList>
            <person name="Peterson S.W."/>
        </authorList>
    </citation>
    <scope>NUCLEOTIDE SEQUENCE [LARGE SCALE GENOMIC DNA]</scope>
    <source>
        <strain evidence="1 2">DSM 21481</strain>
    </source>
</reference>
<proteinExistence type="predicted"/>
<dbReference type="OrthoDB" id="237364at2"/>
<name>A0A1T5KRT5_9MICO</name>
<dbReference type="NCBIfam" id="TIGR03187">
    <property type="entry name" value="DGQHR"/>
    <property type="match status" value="1"/>
</dbReference>
<dbReference type="EMBL" id="FUZQ01000004">
    <property type="protein sequence ID" value="SKC66370.1"/>
    <property type="molecule type" value="Genomic_DNA"/>
</dbReference>
<dbReference type="Pfam" id="PF14072">
    <property type="entry name" value="DndB"/>
    <property type="match status" value="1"/>
</dbReference>
<dbReference type="InterPro" id="IPR017601">
    <property type="entry name" value="DGQHR-contain_dom"/>
</dbReference>
<dbReference type="STRING" id="526729.SAMN04324258_2321"/>
<protein>
    <submittedName>
        <fullName evidence="1">DGQHR domain-containing protein</fullName>
    </submittedName>
</protein>
<accession>A0A1T5KRT5</accession>
<dbReference type="AlphaFoldDB" id="A0A1T5KRT5"/>
<gene>
    <name evidence="1" type="ORF">SAMN04324258_2321</name>
</gene>
<evidence type="ECO:0000313" key="1">
    <source>
        <dbReference type="EMBL" id="SKC66370.1"/>
    </source>
</evidence>
<evidence type="ECO:0000313" key="2">
    <source>
        <dbReference type="Proteomes" id="UP000189777"/>
    </source>
</evidence>
<dbReference type="Proteomes" id="UP000189777">
    <property type="component" value="Unassembled WGS sequence"/>
</dbReference>
<dbReference type="CDD" id="cd16413">
    <property type="entry name" value="DGQHR_domain"/>
    <property type="match status" value="1"/>
</dbReference>
<sequence>MSDGFVLERRALKIHQSEQVPLYVFALAAEELAQVADVARISRDEAGKLIGYQRPETRQHVKQILAYLDSDEVLFPNAVILALPDTVKFRSSRGPATTDGLATSGTLEISLPTDPNAPRPAWIVDGQQRSLALAQTRHTRLPVLVAGFVAPSLDLQRDQFLRVNTVKPLPSSLVTELLPEIVAAPSPRLATRKLPSALVDMLNQDPASPFFGLIRRASTETGDTKTRVKDNGLVEALRESLESPSGALFAYRNYSSGNTDTEAIRHLLVAYWGAVKDLFPDAWGLPATESRLMGGVGIRSMSRLLDRVVAHVRPESDEVRAEIRKELERIAPYCHWTEGSWEELGLKWDELQNVPRHITALSNFLIRKYLESRSLER</sequence>
<organism evidence="1 2">
    <name type="scientific">Krasilnikoviella flava</name>
    <dbReference type="NCBI Taxonomy" id="526729"/>
    <lineage>
        <taxon>Bacteria</taxon>
        <taxon>Bacillati</taxon>
        <taxon>Actinomycetota</taxon>
        <taxon>Actinomycetes</taxon>
        <taxon>Micrococcales</taxon>
        <taxon>Promicromonosporaceae</taxon>
        <taxon>Krasilnikoviella</taxon>
    </lineage>
</organism>
<keyword evidence="2" id="KW-1185">Reference proteome</keyword>